<gene>
    <name evidence="4" type="ORF">BpHYR1_014585</name>
</gene>
<feature type="compositionally biased region" description="Low complexity" evidence="2">
    <location>
        <begin position="693"/>
        <end position="720"/>
    </location>
</feature>
<dbReference type="SMART" id="SM00360">
    <property type="entry name" value="RRM"/>
    <property type="match status" value="1"/>
</dbReference>
<dbReference type="GO" id="GO:0003723">
    <property type="term" value="F:RNA binding"/>
    <property type="evidence" value="ECO:0007669"/>
    <property type="project" value="UniProtKB-UniRule"/>
</dbReference>
<feature type="compositionally biased region" description="Low complexity" evidence="2">
    <location>
        <begin position="213"/>
        <end position="233"/>
    </location>
</feature>
<feature type="compositionally biased region" description="Low complexity" evidence="2">
    <location>
        <begin position="650"/>
        <end position="670"/>
    </location>
</feature>
<evidence type="ECO:0000313" key="5">
    <source>
        <dbReference type="Proteomes" id="UP000276133"/>
    </source>
</evidence>
<reference evidence="4 5" key="1">
    <citation type="journal article" date="2018" name="Sci. Rep.">
        <title>Genomic signatures of local adaptation to the degree of environmental predictability in rotifers.</title>
        <authorList>
            <person name="Franch-Gras L."/>
            <person name="Hahn C."/>
            <person name="Garcia-Roger E.M."/>
            <person name="Carmona M.J."/>
            <person name="Serra M."/>
            <person name="Gomez A."/>
        </authorList>
    </citation>
    <scope>NUCLEOTIDE SEQUENCE [LARGE SCALE GENOMIC DNA]</scope>
    <source>
        <strain evidence="4">HYR1</strain>
    </source>
</reference>
<feature type="region of interest" description="Disordered" evidence="2">
    <location>
        <begin position="466"/>
        <end position="504"/>
    </location>
</feature>
<feature type="domain" description="RRM" evidence="3">
    <location>
        <begin position="13"/>
        <end position="92"/>
    </location>
</feature>
<dbReference type="Proteomes" id="UP000276133">
    <property type="component" value="Unassembled WGS sequence"/>
</dbReference>
<dbReference type="OrthoDB" id="762982at2759"/>
<dbReference type="InterPro" id="IPR012677">
    <property type="entry name" value="Nucleotide-bd_a/b_plait_sf"/>
</dbReference>
<comment type="caution">
    <text evidence="4">The sequence shown here is derived from an EMBL/GenBank/DDBJ whole genome shotgun (WGS) entry which is preliminary data.</text>
</comment>
<dbReference type="STRING" id="10195.A0A3M7PVM0"/>
<feature type="region of interest" description="Disordered" evidence="2">
    <location>
        <begin position="691"/>
        <end position="720"/>
    </location>
</feature>
<proteinExistence type="predicted"/>
<evidence type="ECO:0000256" key="1">
    <source>
        <dbReference type="PROSITE-ProRule" id="PRU00176"/>
    </source>
</evidence>
<evidence type="ECO:0000259" key="3">
    <source>
        <dbReference type="PROSITE" id="PS50102"/>
    </source>
</evidence>
<protein>
    <submittedName>
        <fullName evidence="4">Boule-related</fullName>
    </submittedName>
</protein>
<dbReference type="SUPFAM" id="SSF54928">
    <property type="entry name" value="RNA-binding domain, RBD"/>
    <property type="match status" value="1"/>
</dbReference>
<feature type="region of interest" description="Disordered" evidence="2">
    <location>
        <begin position="213"/>
        <end position="284"/>
    </location>
</feature>
<dbReference type="InterPro" id="IPR000504">
    <property type="entry name" value="RRM_dom"/>
</dbReference>
<dbReference type="Gene3D" id="3.30.70.330">
    <property type="match status" value="1"/>
</dbReference>
<dbReference type="EMBL" id="REGN01008683">
    <property type="protein sequence ID" value="RNA03004.1"/>
    <property type="molecule type" value="Genomic_DNA"/>
</dbReference>
<organism evidence="4 5">
    <name type="scientific">Brachionus plicatilis</name>
    <name type="common">Marine rotifer</name>
    <name type="synonym">Brachionus muelleri</name>
    <dbReference type="NCBI Taxonomy" id="10195"/>
    <lineage>
        <taxon>Eukaryota</taxon>
        <taxon>Metazoa</taxon>
        <taxon>Spiralia</taxon>
        <taxon>Gnathifera</taxon>
        <taxon>Rotifera</taxon>
        <taxon>Eurotatoria</taxon>
        <taxon>Monogononta</taxon>
        <taxon>Pseudotrocha</taxon>
        <taxon>Ploima</taxon>
        <taxon>Brachionidae</taxon>
        <taxon>Brachionus</taxon>
    </lineage>
</organism>
<keyword evidence="1" id="KW-0694">RNA-binding</keyword>
<dbReference type="PROSITE" id="PS50102">
    <property type="entry name" value="RRM"/>
    <property type="match status" value="1"/>
</dbReference>
<evidence type="ECO:0000313" key="4">
    <source>
        <dbReference type="EMBL" id="RNA03004.1"/>
    </source>
</evidence>
<feature type="region of interest" description="Disordered" evidence="2">
    <location>
        <begin position="136"/>
        <end position="181"/>
    </location>
</feature>
<dbReference type="Pfam" id="PF00076">
    <property type="entry name" value="RRM_1"/>
    <property type="match status" value="1"/>
</dbReference>
<dbReference type="InterPro" id="IPR035979">
    <property type="entry name" value="RBD_domain_sf"/>
</dbReference>
<name>A0A3M7PVM0_BRAPC</name>
<keyword evidence="5" id="KW-1185">Reference proteome</keyword>
<sequence length="770" mass="85289">MYKVHIGGELIPNRIFVGGIPETTDEELREYLTGICGQNHIVDIKYIGRFRGSTKGICFVTFDSENEVSKFLNLNSDLIFKNTKLKISNAYRRYNSHKNYTNQNFVHQNTHYTNQVDIAYYGSPTGEESDLCIMTPTPSISRSEPPCADTVNEIASSSSASSASSQCQSEPNDETKQKSQVVSSASSVTILNSELTTLTAINQSEKDSIIFSSSSSASSNSSKSASSSNLNKSNETKLDGQSLDSNNNKNVDQKMLRKQPDTFRPNTQARAANFPRPNYQKSNRNFQTEPLTVQTSNSRSQSQMTSPFYYGNHSNPISPIKNPRHNPKQNYPRNMKNSEMLKINTNMNASNYVGSVIGAVYPDTKPHGPFSSGSKNYNLNSQSHSSVANAAETVASYANQTASVNSSIIPNTARPNSYPNEPKANQPTVQNAHQYMYPNFYYYTNPAALPISQNGIFVDPNLQRSSQMSAPATPHSFNPYYQTQTSTGSNSDGPKQNSNATSSQSTILNAFETATNNPNPIAAEQLDEMMQKSLHINQYESQQYTGPVYYLAQVPNSQYYAYYYAPNGAILGPSAGQSQVQIIAPIASQNSTSSQMNQSYPNQQNFAPQPQIMSQMYMQQQMMGAPFVQPNSQPMPFLQLPTISYLNSGQQSSVPQSTQQVQYQHTTQTSPKQNFPNNMYMYQYGSALTPKGASMMSSSSSQNRSAQNNQKRQNQKSSSQIVNKYSNRQANESQPSMISPILPLFSLIPRVGFVLFVMNSDFLLSMKISN</sequence>
<dbReference type="AlphaFoldDB" id="A0A3M7PVM0"/>
<feature type="region of interest" description="Disordered" evidence="2">
    <location>
        <begin position="648"/>
        <end position="677"/>
    </location>
</feature>
<feature type="compositionally biased region" description="Low complexity" evidence="2">
    <location>
        <begin position="155"/>
        <end position="165"/>
    </location>
</feature>
<accession>A0A3M7PVM0</accession>
<evidence type="ECO:0000256" key="2">
    <source>
        <dbReference type="SAM" id="MobiDB-lite"/>
    </source>
</evidence>
<feature type="compositionally biased region" description="Basic and acidic residues" evidence="2">
    <location>
        <begin position="251"/>
        <end position="261"/>
    </location>
</feature>